<dbReference type="Gene3D" id="3.60.21.10">
    <property type="match status" value="1"/>
</dbReference>
<evidence type="ECO:0000313" key="5">
    <source>
        <dbReference type="Proteomes" id="UP000249061"/>
    </source>
</evidence>
<keyword evidence="2" id="KW-0378">Hydrolase</keyword>
<dbReference type="InterPro" id="IPR029052">
    <property type="entry name" value="Metallo-depent_PP-like"/>
</dbReference>
<reference evidence="4 5" key="1">
    <citation type="submission" date="2017-08" db="EMBL/GenBank/DDBJ databases">
        <title>Infants hospitalized years apart are colonized by the same room-sourced microbial strains.</title>
        <authorList>
            <person name="Brooks B."/>
            <person name="Olm M.R."/>
            <person name="Firek B.A."/>
            <person name="Baker R."/>
            <person name="Thomas B.C."/>
            <person name="Morowitz M.J."/>
            <person name="Banfield J.F."/>
        </authorList>
    </citation>
    <scope>NUCLEOTIDE SEQUENCE [LARGE SCALE GENOMIC DNA]</scope>
    <source>
        <strain evidence="4">S2_003_000_R2_14</strain>
    </source>
</reference>
<evidence type="ECO:0000259" key="3">
    <source>
        <dbReference type="Pfam" id="PF00149"/>
    </source>
</evidence>
<dbReference type="GO" id="GO:0016787">
    <property type="term" value="F:hydrolase activity"/>
    <property type="evidence" value="ECO:0007669"/>
    <property type="project" value="UniProtKB-KW"/>
</dbReference>
<dbReference type="Proteomes" id="UP000249061">
    <property type="component" value="Unassembled WGS sequence"/>
</dbReference>
<name>A0A2W5TEJ0_9BACT</name>
<accession>A0A2W5TEJ0</accession>
<feature type="domain" description="Calcineurin-like phosphoesterase" evidence="3">
    <location>
        <begin position="50"/>
        <end position="254"/>
    </location>
</feature>
<protein>
    <recommendedName>
        <fullName evidence="3">Calcineurin-like phosphoesterase domain-containing protein</fullName>
    </recommendedName>
</protein>
<evidence type="ECO:0000313" key="4">
    <source>
        <dbReference type="EMBL" id="PZR09825.1"/>
    </source>
</evidence>
<dbReference type="PANTHER" id="PTHR10161:SF14">
    <property type="entry name" value="TARTRATE-RESISTANT ACID PHOSPHATASE TYPE 5"/>
    <property type="match status" value="1"/>
</dbReference>
<organism evidence="4 5">
    <name type="scientific">Archangium gephyra</name>
    <dbReference type="NCBI Taxonomy" id="48"/>
    <lineage>
        <taxon>Bacteria</taxon>
        <taxon>Pseudomonadati</taxon>
        <taxon>Myxococcota</taxon>
        <taxon>Myxococcia</taxon>
        <taxon>Myxococcales</taxon>
        <taxon>Cystobacterineae</taxon>
        <taxon>Archangiaceae</taxon>
        <taxon>Archangium</taxon>
    </lineage>
</organism>
<dbReference type="InterPro" id="IPR051558">
    <property type="entry name" value="Metallophosphoesterase_PAP"/>
</dbReference>
<comment type="caution">
    <text evidence="4">The sequence shown here is derived from an EMBL/GenBank/DDBJ whole genome shotgun (WGS) entry which is preliminary data.</text>
</comment>
<evidence type="ECO:0000256" key="2">
    <source>
        <dbReference type="ARBA" id="ARBA00022801"/>
    </source>
</evidence>
<proteinExistence type="predicted"/>
<gene>
    <name evidence="4" type="ORF">DI536_21020</name>
</gene>
<evidence type="ECO:0000256" key="1">
    <source>
        <dbReference type="ARBA" id="ARBA00022729"/>
    </source>
</evidence>
<sequence>MSRVVLLVAAAATLARFCSKDPTPDAGVVQAPITIDAGAPVAPGDGGVHFVTIGDTGKGNPPQFKVGAAIATFCKTHPCDFVVLLGDNFYPTGVTSTSDPQWQSAFVEPYADVNVPFYAVLGNHDYGGNGAGTELPKGDFQVAYSLINPKWRMPAHHYKWRQGDVEFFVADTNRSMFGIDSRVSADFETWIPASTAKWKIALGHHPLKSNGPHGNAGAYDGVPYVPVANGSGVKEFYEQYVCGRADFLIAAHDHNIQWLEATCTRPGSKLNTGLIVSGGGASTTTLRFNQPNYYQSDGPGFVYYEIVDDTFTATFINWDGVQEFTKTVRKQ</sequence>
<dbReference type="AlphaFoldDB" id="A0A2W5TEJ0"/>
<dbReference type="Pfam" id="PF00149">
    <property type="entry name" value="Metallophos"/>
    <property type="match status" value="1"/>
</dbReference>
<keyword evidence="1" id="KW-0732">Signal</keyword>
<dbReference type="EMBL" id="QFQP01000019">
    <property type="protein sequence ID" value="PZR09825.1"/>
    <property type="molecule type" value="Genomic_DNA"/>
</dbReference>
<dbReference type="PANTHER" id="PTHR10161">
    <property type="entry name" value="TARTRATE-RESISTANT ACID PHOSPHATASE TYPE 5"/>
    <property type="match status" value="1"/>
</dbReference>
<dbReference type="InterPro" id="IPR004843">
    <property type="entry name" value="Calcineurin-like_PHP"/>
</dbReference>
<dbReference type="SUPFAM" id="SSF56300">
    <property type="entry name" value="Metallo-dependent phosphatases"/>
    <property type="match status" value="1"/>
</dbReference>